<feature type="region of interest" description="Disordered" evidence="1">
    <location>
        <begin position="1"/>
        <end position="30"/>
    </location>
</feature>
<sequence length="468" mass="51809">MSSTRGQSMNYLPSQLALPKSPESLGNSKFNSSRRNSYFNAAYEYAETGCGRTGSENAYEELQNVKEESKANCVPRKKANDLYESAQQMSHRKRHTTECSDASTASIISTEIVQVKREPCLNKLILHLILAVSVAALVLVILVIFGRIGSKCPCIQGTEKVRSLKSLQDTIVYLENNLSAMNAKMEIRERAVNNFVASHKKQIKILNAHVSAQGRRINETANKAAAVDGAWMNMSNTQKAFESKLDSEFWLISKSMKTLSDSDSDLAALINELKVNQTITDGMRKRLSMNVSQIALGVQELTNSCNNVKRGVEKLERGHAHMTTSIRVLETKAVTRNASYNNLRSLYDNLAGSLSTVNSTFHSKVVRSPQRKSAGFKECGHRKISATKVSVKTGGVIDFITVESTINYTRPISKQEVGITCSTDYARHVKLLSLVGSYQCRCQGVSPVFKDVSPSSMQCFLHVWECPD</sequence>
<dbReference type="EMBL" id="JARQWQ010000084">
    <property type="protein sequence ID" value="KAK2552661.1"/>
    <property type="molecule type" value="Genomic_DNA"/>
</dbReference>
<dbReference type="AlphaFoldDB" id="A0AAD9UWM7"/>
<protein>
    <submittedName>
        <fullName evidence="3">Uncharacterized protein</fullName>
    </submittedName>
</protein>
<comment type="caution">
    <text evidence="3">The sequence shown here is derived from an EMBL/GenBank/DDBJ whole genome shotgun (WGS) entry which is preliminary data.</text>
</comment>
<keyword evidence="2" id="KW-0812">Transmembrane</keyword>
<organism evidence="3 4">
    <name type="scientific">Acropora cervicornis</name>
    <name type="common">Staghorn coral</name>
    <dbReference type="NCBI Taxonomy" id="6130"/>
    <lineage>
        <taxon>Eukaryota</taxon>
        <taxon>Metazoa</taxon>
        <taxon>Cnidaria</taxon>
        <taxon>Anthozoa</taxon>
        <taxon>Hexacorallia</taxon>
        <taxon>Scleractinia</taxon>
        <taxon>Astrocoeniina</taxon>
        <taxon>Acroporidae</taxon>
        <taxon>Acropora</taxon>
    </lineage>
</organism>
<dbReference type="Proteomes" id="UP001249851">
    <property type="component" value="Unassembled WGS sequence"/>
</dbReference>
<name>A0AAD9UWM7_ACRCE</name>
<proteinExistence type="predicted"/>
<evidence type="ECO:0000313" key="3">
    <source>
        <dbReference type="EMBL" id="KAK2552661.1"/>
    </source>
</evidence>
<feature type="transmembrane region" description="Helical" evidence="2">
    <location>
        <begin position="124"/>
        <end position="146"/>
    </location>
</feature>
<evidence type="ECO:0000256" key="1">
    <source>
        <dbReference type="SAM" id="MobiDB-lite"/>
    </source>
</evidence>
<keyword evidence="2" id="KW-0472">Membrane</keyword>
<keyword evidence="4" id="KW-1185">Reference proteome</keyword>
<accession>A0AAD9UWM7</accession>
<keyword evidence="2" id="KW-1133">Transmembrane helix</keyword>
<reference evidence="3" key="2">
    <citation type="journal article" date="2023" name="Science">
        <title>Genomic signatures of disease resistance in endangered staghorn corals.</title>
        <authorList>
            <person name="Vollmer S.V."/>
            <person name="Selwyn J.D."/>
            <person name="Despard B.A."/>
            <person name="Roesel C.L."/>
        </authorList>
    </citation>
    <scope>NUCLEOTIDE SEQUENCE</scope>
    <source>
        <strain evidence="3">K2</strain>
    </source>
</reference>
<evidence type="ECO:0000256" key="2">
    <source>
        <dbReference type="SAM" id="Phobius"/>
    </source>
</evidence>
<evidence type="ECO:0000313" key="4">
    <source>
        <dbReference type="Proteomes" id="UP001249851"/>
    </source>
</evidence>
<reference evidence="3" key="1">
    <citation type="journal article" date="2023" name="G3 (Bethesda)">
        <title>Whole genome assembly and annotation of the endangered Caribbean coral Acropora cervicornis.</title>
        <authorList>
            <person name="Selwyn J.D."/>
            <person name="Vollmer S.V."/>
        </authorList>
    </citation>
    <scope>NUCLEOTIDE SEQUENCE</scope>
    <source>
        <strain evidence="3">K2</strain>
    </source>
</reference>
<gene>
    <name evidence="3" type="ORF">P5673_026038</name>
</gene>
<feature type="compositionally biased region" description="Polar residues" evidence="1">
    <location>
        <begin position="1"/>
        <end position="13"/>
    </location>
</feature>